<dbReference type="AntiFam" id="ANF00131">
    <property type="entry name" value="Shadow ORF (opposite qseC)"/>
</dbReference>
<name>A0A011NKV3_9PROT</name>
<evidence type="ECO:0000313" key="3">
    <source>
        <dbReference type="Proteomes" id="UP000020218"/>
    </source>
</evidence>
<dbReference type="STRING" id="1454001.AW08_03551"/>
<gene>
    <name evidence="2" type="ORF">AW08_03551</name>
</gene>
<dbReference type="Proteomes" id="UP000020218">
    <property type="component" value="Unassembled WGS sequence"/>
</dbReference>
<proteinExistence type="predicted"/>
<reference evidence="2" key="1">
    <citation type="submission" date="2014-02" db="EMBL/GenBank/DDBJ databases">
        <title>Expanding our view of genomic diversity in Candidatus Accumulibacter clades.</title>
        <authorList>
            <person name="Skennerton C.T."/>
            <person name="Barr J.J."/>
            <person name="Slater F.R."/>
            <person name="Bond P.L."/>
            <person name="Tyson G.W."/>
        </authorList>
    </citation>
    <scope>NUCLEOTIDE SEQUENCE [LARGE SCALE GENOMIC DNA]</scope>
</reference>
<dbReference type="EMBL" id="JFAX01000030">
    <property type="protein sequence ID" value="EXI65010.1"/>
    <property type="molecule type" value="Genomic_DNA"/>
</dbReference>
<sequence length="117" mass="13426">MRKFRQVDFARGRQPRQRVEACQAQQLLDHPRRPVGTGQDLVERVLPIGAVGSELRHLRLDADHRQRCSQLVRGIGGEATFVFEGGAQPEQQAVERDHQRLRFGRHVPPGQRHQVVR</sequence>
<feature type="region of interest" description="Disordered" evidence="1">
    <location>
        <begin position="93"/>
        <end position="117"/>
    </location>
</feature>
<evidence type="ECO:0000256" key="1">
    <source>
        <dbReference type="SAM" id="MobiDB-lite"/>
    </source>
</evidence>
<dbReference type="AlphaFoldDB" id="A0A011NKV3"/>
<protein>
    <submittedName>
        <fullName evidence="2">Uncharacterized protein</fullName>
    </submittedName>
</protein>
<evidence type="ECO:0000313" key="2">
    <source>
        <dbReference type="EMBL" id="EXI65010.1"/>
    </source>
</evidence>
<accession>A0A011NKV3</accession>
<keyword evidence="3" id="KW-1185">Reference proteome</keyword>
<organism evidence="2 3">
    <name type="scientific">Candidatus Accumulibacter adjunctus</name>
    <dbReference type="NCBI Taxonomy" id="1454001"/>
    <lineage>
        <taxon>Bacteria</taxon>
        <taxon>Pseudomonadati</taxon>
        <taxon>Pseudomonadota</taxon>
        <taxon>Betaproteobacteria</taxon>
        <taxon>Candidatus Accumulibacter</taxon>
    </lineage>
</organism>
<comment type="caution">
    <text evidence="2">The sequence shown here is derived from an EMBL/GenBank/DDBJ whole genome shotgun (WGS) entry which is preliminary data.</text>
</comment>